<organism evidence="1">
    <name type="scientific">Tetraodon nigroviridis</name>
    <name type="common">Spotted green pufferfish</name>
    <name type="synonym">Chelonodon nigroviridis</name>
    <dbReference type="NCBI Taxonomy" id="99883"/>
    <lineage>
        <taxon>Eukaryota</taxon>
        <taxon>Metazoa</taxon>
        <taxon>Chordata</taxon>
        <taxon>Craniata</taxon>
        <taxon>Vertebrata</taxon>
        <taxon>Euteleostomi</taxon>
        <taxon>Actinopterygii</taxon>
        <taxon>Neopterygii</taxon>
        <taxon>Teleostei</taxon>
        <taxon>Neoteleostei</taxon>
        <taxon>Acanthomorphata</taxon>
        <taxon>Eupercaria</taxon>
        <taxon>Tetraodontiformes</taxon>
        <taxon>Tetradontoidea</taxon>
        <taxon>Tetraodontidae</taxon>
        <taxon>Tetraodon</taxon>
    </lineage>
</organism>
<comment type="caution">
    <text evidence="1">The sequence shown here is derived from an EMBL/GenBank/DDBJ whole genome shotgun (WGS) entry which is preliminary data.</text>
</comment>
<evidence type="ECO:0000313" key="1">
    <source>
        <dbReference type="EMBL" id="CAF91579.1"/>
    </source>
</evidence>
<gene>
    <name evidence="1" type="ORF">GSTENG00006410001</name>
</gene>
<protein>
    <submittedName>
        <fullName evidence="1">(spotted green pufferfish) hypothetical protein</fullName>
    </submittedName>
</protein>
<dbReference type="AlphaFoldDB" id="Q4T6A3"/>
<accession>Q4T6A3</accession>
<reference evidence="1" key="1">
    <citation type="journal article" date="2004" name="Nature">
        <title>Genome duplication in the teleost fish Tetraodon nigroviridis reveals the early vertebrate proto-karyotype.</title>
        <authorList>
            <person name="Jaillon O."/>
            <person name="Aury J.-M."/>
            <person name="Brunet F."/>
            <person name="Petit J.-L."/>
            <person name="Stange-Thomann N."/>
            <person name="Mauceli E."/>
            <person name="Bouneau L."/>
            <person name="Fischer C."/>
            <person name="Ozouf-Costaz C."/>
            <person name="Bernot A."/>
            <person name="Nicaud S."/>
            <person name="Jaffe D."/>
            <person name="Fisher S."/>
            <person name="Lutfalla G."/>
            <person name="Dossat C."/>
            <person name="Segurens B."/>
            <person name="Dasilva C."/>
            <person name="Salanoubat M."/>
            <person name="Levy M."/>
            <person name="Boudet N."/>
            <person name="Castellano S."/>
            <person name="Anthouard V."/>
            <person name="Jubin C."/>
            <person name="Castelli V."/>
            <person name="Katinka M."/>
            <person name="Vacherie B."/>
            <person name="Biemont C."/>
            <person name="Skalli Z."/>
            <person name="Cattolico L."/>
            <person name="Poulain J."/>
            <person name="De Berardinis V."/>
            <person name="Cruaud C."/>
            <person name="Duprat S."/>
            <person name="Brottier P."/>
            <person name="Coutanceau J.-P."/>
            <person name="Gouzy J."/>
            <person name="Parra G."/>
            <person name="Lardier G."/>
            <person name="Chapple C."/>
            <person name="McKernan K.J."/>
            <person name="McEwan P."/>
            <person name="Bosak S."/>
            <person name="Kellis M."/>
            <person name="Volff J.-N."/>
            <person name="Guigo R."/>
            <person name="Zody M.C."/>
            <person name="Mesirov J."/>
            <person name="Lindblad-Toh K."/>
            <person name="Birren B."/>
            <person name="Nusbaum C."/>
            <person name="Kahn D."/>
            <person name="Robinson-Rechavi M."/>
            <person name="Laudet V."/>
            <person name="Schachter V."/>
            <person name="Quetier F."/>
            <person name="Saurin W."/>
            <person name="Scarpelli C."/>
            <person name="Wincker P."/>
            <person name="Lander E.S."/>
            <person name="Weissenbach J."/>
            <person name="Roest Crollius H."/>
        </authorList>
    </citation>
    <scope>NUCLEOTIDE SEQUENCE [LARGE SCALE GENOMIC DNA]</scope>
</reference>
<dbReference type="KEGG" id="tng:GSTEN00006410G001"/>
<proteinExistence type="predicted"/>
<reference evidence="1" key="2">
    <citation type="submission" date="2004-02" db="EMBL/GenBank/DDBJ databases">
        <authorList>
            <consortium name="Genoscope"/>
            <consortium name="Whitehead Institute Centre for Genome Research"/>
        </authorList>
    </citation>
    <scope>NUCLEOTIDE SEQUENCE</scope>
</reference>
<sequence>MTAAFLKAAQTHMVSICLSEATGQTRIRSSLWMQKEAGLAPVFLPRSRIPTVILH</sequence>
<name>Q4T6A3_TETNG</name>
<dbReference type="EMBL" id="CAAE01008850">
    <property type="protein sequence ID" value="CAF91579.1"/>
    <property type="molecule type" value="Genomic_DNA"/>
</dbReference>